<proteinExistence type="predicted"/>
<feature type="transmembrane region" description="Helical" evidence="2">
    <location>
        <begin position="138"/>
        <end position="157"/>
    </location>
</feature>
<feature type="transmembrane region" description="Helical" evidence="2">
    <location>
        <begin position="107"/>
        <end position="126"/>
    </location>
</feature>
<accession>A0ABZ1YE42</accession>
<feature type="transmembrane region" description="Helical" evidence="2">
    <location>
        <begin position="64"/>
        <end position="87"/>
    </location>
</feature>
<keyword evidence="2" id="KW-0812">Transmembrane</keyword>
<feature type="compositionally biased region" description="Basic and acidic residues" evidence="1">
    <location>
        <begin position="438"/>
        <end position="452"/>
    </location>
</feature>
<dbReference type="InterPro" id="IPR018723">
    <property type="entry name" value="DUF2254_membrane"/>
</dbReference>
<sequence length="452" mass="48455">MPTWSWPSWSFRFQLGQYVRTSLWILPVLGLAAGALLGEVALALDDMVGIPTGWRYTATTASGVLTAIVGAMVALLGFVVTIGVLVVQQATGTLSPRYMRLWYRNPLQKTVLSLFAGTFAFAFTLLRRIGPDTVPDLGVTLAGLGVAVSLVMLLFYLNRFVHDVRPVAIADRVCRTGLRVLGVSVQAQGRCVLLDERDDGPRLEAPAQVVRAEEGGAVQGLDVAGLVRAASRYDCVLVVAHRVGDFVPPGSVLLEVHGTLRTPAEPRRLAGLVALGAERTVEQDPAFALRVLADIAARALSSAVNDPTTAVQVLNHIETFLHGVGRSELRGRHVLADLDGRPRVVVPGRGWEEYLELGLTEAREYGVGSLQVCRRLRALLDGLLAGVPDVRRPAVRRQLALLDDAVDREYPEGFRRTLARTGDRQGIGGGGSSPDGPARPDADGPGRPDADA</sequence>
<protein>
    <submittedName>
        <fullName evidence="3">DUF2254 domain-containing protein</fullName>
    </submittedName>
</protein>
<dbReference type="EMBL" id="CP109207">
    <property type="protein sequence ID" value="WUU57836.1"/>
    <property type="molecule type" value="Genomic_DNA"/>
</dbReference>
<dbReference type="Pfam" id="PF10011">
    <property type="entry name" value="DUF2254"/>
    <property type="match status" value="1"/>
</dbReference>
<keyword evidence="2" id="KW-1133">Transmembrane helix</keyword>
<evidence type="ECO:0000313" key="3">
    <source>
        <dbReference type="EMBL" id="WUU57836.1"/>
    </source>
</evidence>
<keyword evidence="2" id="KW-0472">Membrane</keyword>
<evidence type="ECO:0000256" key="1">
    <source>
        <dbReference type="SAM" id="MobiDB-lite"/>
    </source>
</evidence>
<dbReference type="RefSeq" id="WP_191879532.1">
    <property type="nucleotide sequence ID" value="NZ_CP109207.1"/>
</dbReference>
<reference evidence="3" key="1">
    <citation type="submission" date="2022-10" db="EMBL/GenBank/DDBJ databases">
        <title>The complete genomes of actinobacterial strains from the NBC collection.</title>
        <authorList>
            <person name="Joergensen T.S."/>
            <person name="Alvarez Arevalo M."/>
            <person name="Sterndorff E.B."/>
            <person name="Faurdal D."/>
            <person name="Vuksanovic O."/>
            <person name="Mourched A.-S."/>
            <person name="Charusanti P."/>
            <person name="Shaw S."/>
            <person name="Blin K."/>
            <person name="Weber T."/>
        </authorList>
    </citation>
    <scope>NUCLEOTIDE SEQUENCE [LARGE SCALE GENOMIC DNA]</scope>
    <source>
        <strain evidence="3">NBC 01686</strain>
    </source>
</reference>
<evidence type="ECO:0000256" key="2">
    <source>
        <dbReference type="SAM" id="Phobius"/>
    </source>
</evidence>
<feature type="region of interest" description="Disordered" evidence="1">
    <location>
        <begin position="416"/>
        <end position="452"/>
    </location>
</feature>
<name>A0ABZ1YE42_9ACTN</name>
<organism evidence="3">
    <name type="scientific">Streptomyces althioticus</name>
    <dbReference type="NCBI Taxonomy" id="83380"/>
    <lineage>
        <taxon>Bacteria</taxon>
        <taxon>Bacillati</taxon>
        <taxon>Actinomycetota</taxon>
        <taxon>Actinomycetes</taxon>
        <taxon>Kitasatosporales</taxon>
        <taxon>Streptomycetaceae</taxon>
        <taxon>Streptomyces</taxon>
        <taxon>Streptomyces althioticus group</taxon>
    </lineage>
</organism>
<gene>
    <name evidence="3" type="ORF">OIE82_33655</name>
</gene>
<feature type="transmembrane region" description="Helical" evidence="2">
    <location>
        <begin position="21"/>
        <end position="44"/>
    </location>
</feature>